<dbReference type="EMBL" id="CAJJDO010000028">
    <property type="protein sequence ID" value="CAD8156216.1"/>
    <property type="molecule type" value="Genomic_DNA"/>
</dbReference>
<reference evidence="1" key="1">
    <citation type="submission" date="2021-01" db="EMBL/GenBank/DDBJ databases">
        <authorList>
            <consortium name="Genoscope - CEA"/>
            <person name="William W."/>
        </authorList>
    </citation>
    <scope>NUCLEOTIDE SEQUENCE</scope>
</reference>
<gene>
    <name evidence="1" type="ORF">PPENT_87.1.T0280196</name>
</gene>
<keyword evidence="2" id="KW-1185">Reference proteome</keyword>
<comment type="caution">
    <text evidence="1">The sequence shown here is derived from an EMBL/GenBank/DDBJ whole genome shotgun (WGS) entry which is preliminary data.</text>
</comment>
<evidence type="ECO:0000313" key="1">
    <source>
        <dbReference type="EMBL" id="CAD8156216.1"/>
    </source>
</evidence>
<accession>A0A8S1TZX9</accession>
<dbReference type="OrthoDB" id="303567at2759"/>
<evidence type="ECO:0000313" key="2">
    <source>
        <dbReference type="Proteomes" id="UP000689195"/>
    </source>
</evidence>
<organism evidence="1 2">
    <name type="scientific">Paramecium pentaurelia</name>
    <dbReference type="NCBI Taxonomy" id="43138"/>
    <lineage>
        <taxon>Eukaryota</taxon>
        <taxon>Sar</taxon>
        <taxon>Alveolata</taxon>
        <taxon>Ciliophora</taxon>
        <taxon>Intramacronucleata</taxon>
        <taxon>Oligohymenophorea</taxon>
        <taxon>Peniculida</taxon>
        <taxon>Parameciidae</taxon>
        <taxon>Paramecium</taxon>
    </lineage>
</organism>
<protein>
    <submittedName>
        <fullName evidence="1">Uncharacterized protein</fullName>
    </submittedName>
</protein>
<sequence>MNLRHKNSNYVTGNNEISRLRRVKLIQSNQHQSKSLATVKINQSPELKQKKQNTIYYDNIQDETLINQPQNEKNQFCKSKLQDLFNLKKNSLTPLLKQQLNRQQTIIKHQPDFVKQQDLYVRIRRQSIENLQTQEKQKNFVLKSSQDWTQKKKVQINNLKQTNFINGVPILNRSVSQFTCLTPRKNNNDCINQQQKESIKRQKFEGLINLIINMNIENIVMAFNSIKRKSTMLPFVKEFERRKEDFKQKRFFIQLVKAQ</sequence>
<dbReference type="AlphaFoldDB" id="A0A8S1TZX9"/>
<dbReference type="Proteomes" id="UP000689195">
    <property type="component" value="Unassembled WGS sequence"/>
</dbReference>
<proteinExistence type="predicted"/>
<name>A0A8S1TZX9_9CILI</name>